<dbReference type="GO" id="GO:0043565">
    <property type="term" value="F:sequence-specific DNA binding"/>
    <property type="evidence" value="ECO:0007669"/>
    <property type="project" value="TreeGrafter"/>
</dbReference>
<dbReference type="SMART" id="SM00066">
    <property type="entry name" value="GAL4"/>
    <property type="match status" value="1"/>
</dbReference>
<evidence type="ECO:0000256" key="5">
    <source>
        <dbReference type="ARBA" id="ARBA00023242"/>
    </source>
</evidence>
<evidence type="ECO:0000256" key="4">
    <source>
        <dbReference type="ARBA" id="ARBA00023163"/>
    </source>
</evidence>
<dbReference type="AlphaFoldDB" id="A0A0C9SNH1"/>
<dbReference type="PANTHER" id="PTHR47540">
    <property type="entry name" value="THIAMINE REPRESSIBLE GENES REGULATORY PROTEIN THI5"/>
    <property type="match status" value="1"/>
</dbReference>
<keyword evidence="9" id="KW-1185">Reference proteome</keyword>
<dbReference type="GO" id="GO:0005634">
    <property type="term" value="C:nucleus"/>
    <property type="evidence" value="ECO:0007669"/>
    <property type="project" value="UniProtKB-SubCell"/>
</dbReference>
<evidence type="ECO:0000259" key="7">
    <source>
        <dbReference type="PROSITE" id="PS50048"/>
    </source>
</evidence>
<dbReference type="SUPFAM" id="SSF57701">
    <property type="entry name" value="Zn2/Cys6 DNA-binding domain"/>
    <property type="match status" value="1"/>
</dbReference>
<evidence type="ECO:0000313" key="9">
    <source>
        <dbReference type="Proteomes" id="UP000053647"/>
    </source>
</evidence>
<dbReference type="InterPro" id="IPR051711">
    <property type="entry name" value="Stress_Response_Reg"/>
</dbReference>
<name>A0A0C9SNH1_PAXIN</name>
<dbReference type="OrthoDB" id="2399539at2759"/>
<dbReference type="EMBL" id="KN819750">
    <property type="protein sequence ID" value="KIJ07914.1"/>
    <property type="molecule type" value="Genomic_DNA"/>
</dbReference>
<dbReference type="Pfam" id="PF00172">
    <property type="entry name" value="Zn_clus"/>
    <property type="match status" value="1"/>
</dbReference>
<dbReference type="PANTHER" id="PTHR47540:SF2">
    <property type="entry name" value="ZN(II)2CYS6 TRANSCRIPTION FACTOR (EUROFUNG)"/>
    <property type="match status" value="1"/>
</dbReference>
<protein>
    <recommendedName>
        <fullName evidence="7">Zn(2)-C6 fungal-type domain-containing protein</fullName>
    </recommendedName>
</protein>
<dbReference type="PROSITE" id="PS50048">
    <property type="entry name" value="ZN2_CY6_FUNGAL_2"/>
    <property type="match status" value="1"/>
</dbReference>
<dbReference type="Gene3D" id="4.10.240.10">
    <property type="entry name" value="Zn(2)-C6 fungal-type DNA-binding domain"/>
    <property type="match status" value="1"/>
</dbReference>
<dbReference type="Proteomes" id="UP000053647">
    <property type="component" value="Unassembled WGS sequence"/>
</dbReference>
<evidence type="ECO:0000313" key="8">
    <source>
        <dbReference type="EMBL" id="KIJ07914.1"/>
    </source>
</evidence>
<sequence length="273" mass="29104">MSSSSLPQFPPPQLAQPTVAVSSAPPETGLPRCALAGSLNPTTRTFYRTPDHPRMRTAQACEKCRIRKAKCSGDHPACQRCQIRGLVCHYTPENRVRGPNKPKVKPESTEPGSDGERSTSGSASKSGSASPVMKSSLPACSDSEHSRTVDAKGSWRAKRKAMVAAARSRPLNLDTNSQGQNVFCLESMMTPTPLKNLSGAGDAIPSVTHVDRFPAYINTSTSTAFALTKPAMLQYPESGEYPMAVNHQVLPRRTGSCSDICSVDAGLGTTSNL</sequence>
<dbReference type="CDD" id="cd00067">
    <property type="entry name" value="GAL4"/>
    <property type="match status" value="1"/>
</dbReference>
<proteinExistence type="predicted"/>
<evidence type="ECO:0000256" key="1">
    <source>
        <dbReference type="ARBA" id="ARBA00004123"/>
    </source>
</evidence>
<gene>
    <name evidence="8" type="ORF">PAXINDRAFT_102758</name>
</gene>
<feature type="region of interest" description="Disordered" evidence="6">
    <location>
        <begin position="1"/>
        <end position="36"/>
    </location>
</feature>
<dbReference type="PROSITE" id="PS00463">
    <property type="entry name" value="ZN2_CY6_FUNGAL_1"/>
    <property type="match status" value="1"/>
</dbReference>
<feature type="compositionally biased region" description="Low complexity" evidence="6">
    <location>
        <begin position="118"/>
        <end position="130"/>
    </location>
</feature>
<dbReference type="InterPro" id="IPR001138">
    <property type="entry name" value="Zn2Cys6_DnaBD"/>
</dbReference>
<keyword evidence="2" id="KW-0805">Transcription regulation</keyword>
<keyword evidence="4" id="KW-0804">Transcription</keyword>
<keyword evidence="3" id="KW-0238">DNA-binding</keyword>
<dbReference type="HOGENOM" id="CLU_1019767_0_0_1"/>
<reference evidence="9" key="2">
    <citation type="submission" date="2015-01" db="EMBL/GenBank/DDBJ databases">
        <title>Evolutionary Origins and Diversification of the Mycorrhizal Mutualists.</title>
        <authorList>
            <consortium name="DOE Joint Genome Institute"/>
            <consortium name="Mycorrhizal Genomics Consortium"/>
            <person name="Kohler A."/>
            <person name="Kuo A."/>
            <person name="Nagy L.G."/>
            <person name="Floudas D."/>
            <person name="Copeland A."/>
            <person name="Barry K.W."/>
            <person name="Cichocki N."/>
            <person name="Veneault-Fourrey C."/>
            <person name="LaButti K."/>
            <person name="Lindquist E.A."/>
            <person name="Lipzen A."/>
            <person name="Lundell T."/>
            <person name="Morin E."/>
            <person name="Murat C."/>
            <person name="Riley R."/>
            <person name="Ohm R."/>
            <person name="Sun H."/>
            <person name="Tunlid A."/>
            <person name="Henrissat B."/>
            <person name="Grigoriev I.V."/>
            <person name="Hibbett D.S."/>
            <person name="Martin F."/>
        </authorList>
    </citation>
    <scope>NUCLEOTIDE SEQUENCE [LARGE SCALE GENOMIC DNA]</scope>
    <source>
        <strain evidence="9">ATCC 200175</strain>
    </source>
</reference>
<dbReference type="InterPro" id="IPR036864">
    <property type="entry name" value="Zn2-C6_fun-type_DNA-bd_sf"/>
</dbReference>
<evidence type="ECO:0000256" key="3">
    <source>
        <dbReference type="ARBA" id="ARBA00023125"/>
    </source>
</evidence>
<dbReference type="GO" id="GO:0045944">
    <property type="term" value="P:positive regulation of transcription by RNA polymerase II"/>
    <property type="evidence" value="ECO:0007669"/>
    <property type="project" value="TreeGrafter"/>
</dbReference>
<comment type="subcellular location">
    <subcellularLocation>
        <location evidence="1">Nucleus</location>
    </subcellularLocation>
</comment>
<evidence type="ECO:0000256" key="6">
    <source>
        <dbReference type="SAM" id="MobiDB-lite"/>
    </source>
</evidence>
<organism evidence="8 9">
    <name type="scientific">Paxillus involutus ATCC 200175</name>
    <dbReference type="NCBI Taxonomy" id="664439"/>
    <lineage>
        <taxon>Eukaryota</taxon>
        <taxon>Fungi</taxon>
        <taxon>Dikarya</taxon>
        <taxon>Basidiomycota</taxon>
        <taxon>Agaricomycotina</taxon>
        <taxon>Agaricomycetes</taxon>
        <taxon>Agaricomycetidae</taxon>
        <taxon>Boletales</taxon>
        <taxon>Paxilineae</taxon>
        <taxon>Paxillaceae</taxon>
        <taxon>Paxillus</taxon>
    </lineage>
</organism>
<reference evidence="8 9" key="1">
    <citation type="submission" date="2014-06" db="EMBL/GenBank/DDBJ databases">
        <authorList>
            <consortium name="DOE Joint Genome Institute"/>
            <person name="Kuo A."/>
            <person name="Kohler A."/>
            <person name="Nagy L.G."/>
            <person name="Floudas D."/>
            <person name="Copeland A."/>
            <person name="Barry K.W."/>
            <person name="Cichocki N."/>
            <person name="Veneault-Fourrey C."/>
            <person name="LaButti K."/>
            <person name="Lindquist E.A."/>
            <person name="Lipzen A."/>
            <person name="Lundell T."/>
            <person name="Morin E."/>
            <person name="Murat C."/>
            <person name="Sun H."/>
            <person name="Tunlid A."/>
            <person name="Henrissat B."/>
            <person name="Grigoriev I.V."/>
            <person name="Hibbett D.S."/>
            <person name="Martin F."/>
            <person name="Nordberg H.P."/>
            <person name="Cantor M.N."/>
            <person name="Hua S.X."/>
        </authorList>
    </citation>
    <scope>NUCLEOTIDE SEQUENCE [LARGE SCALE GENOMIC DNA]</scope>
    <source>
        <strain evidence="8 9">ATCC 200175</strain>
    </source>
</reference>
<feature type="domain" description="Zn(2)-C6 fungal-type" evidence="7">
    <location>
        <begin position="60"/>
        <end position="90"/>
    </location>
</feature>
<accession>A0A0C9SNH1</accession>
<evidence type="ECO:0000256" key="2">
    <source>
        <dbReference type="ARBA" id="ARBA00023015"/>
    </source>
</evidence>
<dbReference type="GO" id="GO:0000981">
    <property type="term" value="F:DNA-binding transcription factor activity, RNA polymerase II-specific"/>
    <property type="evidence" value="ECO:0007669"/>
    <property type="project" value="InterPro"/>
</dbReference>
<feature type="region of interest" description="Disordered" evidence="6">
    <location>
        <begin position="92"/>
        <end position="156"/>
    </location>
</feature>
<keyword evidence="5" id="KW-0539">Nucleus</keyword>
<dbReference type="GO" id="GO:0008270">
    <property type="term" value="F:zinc ion binding"/>
    <property type="evidence" value="ECO:0007669"/>
    <property type="project" value="InterPro"/>
</dbReference>